<dbReference type="EMBL" id="CP003348">
    <property type="protein sequence ID" value="AFL98796.1"/>
    <property type="molecule type" value="Genomic_DNA"/>
</dbReference>
<reference evidence="3" key="1">
    <citation type="submission" date="2012-06" db="EMBL/GenBank/DDBJ databases">
        <title>Complete sequence of Desulfitobacterium dehalogenans ATCC 51507.</title>
        <authorList>
            <person name="Lucas S."/>
            <person name="Han J."/>
            <person name="Lapidus A."/>
            <person name="Cheng J.-F."/>
            <person name="Goodwin L."/>
            <person name="Pitluck S."/>
            <person name="Peters L."/>
            <person name="Ovchinnikova G."/>
            <person name="Teshima H."/>
            <person name="Detter J.C."/>
            <person name="Han C."/>
            <person name="Tapia R."/>
            <person name="Land M."/>
            <person name="Hauser L."/>
            <person name="Kyrpides N."/>
            <person name="Ivanova N."/>
            <person name="Pagani I."/>
            <person name="Kruse T."/>
            <person name="de Vos W.M."/>
            <person name="Smidt H."/>
            <person name="Woyke T."/>
        </authorList>
    </citation>
    <scope>NUCLEOTIDE SEQUENCE [LARGE SCALE GENOMIC DNA]</scope>
    <source>
        <strain evidence="3">ATCC 51507 / DSM 9161 / JW/IU-DC1</strain>
    </source>
</reference>
<dbReference type="GO" id="GO:0016787">
    <property type="term" value="F:hydrolase activity"/>
    <property type="evidence" value="ECO:0007669"/>
    <property type="project" value="UniProtKB-KW"/>
</dbReference>
<dbReference type="Proteomes" id="UP000006053">
    <property type="component" value="Chromosome"/>
</dbReference>
<reference evidence="2 3" key="2">
    <citation type="journal article" date="2015" name="J. Bacteriol.">
        <title>Genomic, proteomic, and biochemical analysis of the organohalide respiratory pathway in Desulfitobacterium dehalogenans.</title>
        <authorList>
            <person name="Kruse T."/>
            <person name="van de Pas B.A."/>
            <person name="Atteia A."/>
            <person name="Krab K."/>
            <person name="Hagen W.R."/>
            <person name="Goodwin L."/>
            <person name="Chain P."/>
            <person name="Boeren S."/>
            <person name="Maphosa F."/>
            <person name="Schraa G."/>
            <person name="de Vos W.M."/>
            <person name="van der Oost J."/>
            <person name="Smidt H."/>
            <person name="Stams A.J."/>
        </authorList>
    </citation>
    <scope>NUCLEOTIDE SEQUENCE [LARGE SCALE GENOMIC DNA]</scope>
    <source>
        <strain evidence="3">ATCC 51507 / DSM 9161 / JW/IU-DC1</strain>
    </source>
</reference>
<name>I4A4B2_DESDJ</name>
<dbReference type="Pfam" id="PF00753">
    <property type="entry name" value="Lactamase_B"/>
    <property type="match status" value="1"/>
</dbReference>
<evidence type="ECO:0000259" key="1">
    <source>
        <dbReference type="SMART" id="SM00849"/>
    </source>
</evidence>
<sequence length="280" mass="31262" precursor="true">MAKKIGFALRLSLFLAILAAAFFFVWRVNVGPTTEGSVEVFFIETKSDANAILLKQGEAVILVDTGEEVDAPAITAFLQEQQVSVIDYLVLTHPDQDHIGGAPALLEQFEVRCVIQPYYAKENVLADALRQTIDSLGVAQIYPTRPRSFTCGQMQMTVYPPLEKHYRKDNNYSLALWIKHGKVDMAFAGDAEEKRLNELMQIHWPAVQLYQVAHHGRASRSSGLLIEQLRPQYAVITASDGDQAVQDALKQVGARIFYTGDGTQQFVSDGKTMVYVERRP</sequence>
<dbReference type="AlphaFoldDB" id="I4A4B2"/>
<proteinExistence type="predicted"/>
<dbReference type="InterPro" id="IPR052159">
    <property type="entry name" value="Competence_DNA_uptake"/>
</dbReference>
<dbReference type="KEGG" id="ddh:Desde_0326"/>
<dbReference type="SMART" id="SM00849">
    <property type="entry name" value="Lactamase_B"/>
    <property type="match status" value="1"/>
</dbReference>
<keyword evidence="3" id="KW-1185">Reference proteome</keyword>
<gene>
    <name evidence="2" type="ordered locus">Desde_0326</name>
</gene>
<organism evidence="2 3">
    <name type="scientific">Desulfitobacterium dehalogenans (strain ATCC 51507 / DSM 9161 / JW/IU-DC1)</name>
    <dbReference type="NCBI Taxonomy" id="756499"/>
    <lineage>
        <taxon>Bacteria</taxon>
        <taxon>Bacillati</taxon>
        <taxon>Bacillota</taxon>
        <taxon>Clostridia</taxon>
        <taxon>Eubacteriales</taxon>
        <taxon>Desulfitobacteriaceae</taxon>
        <taxon>Desulfitobacterium</taxon>
    </lineage>
</organism>
<dbReference type="STRING" id="756499.Desde_0326"/>
<evidence type="ECO:0000313" key="2">
    <source>
        <dbReference type="EMBL" id="AFL98796.1"/>
    </source>
</evidence>
<dbReference type="RefSeq" id="WP_014792293.1">
    <property type="nucleotide sequence ID" value="NC_018017.1"/>
</dbReference>
<dbReference type="PANTHER" id="PTHR30619:SF1">
    <property type="entry name" value="RECOMBINATION PROTEIN 2"/>
    <property type="match status" value="1"/>
</dbReference>
<protein>
    <submittedName>
        <fullName evidence="2">Putative hydrolase (Metallo-beta-lactamase superfamily)</fullName>
    </submittedName>
</protein>
<dbReference type="SUPFAM" id="SSF56281">
    <property type="entry name" value="Metallo-hydrolase/oxidoreductase"/>
    <property type="match status" value="1"/>
</dbReference>
<dbReference type="CDD" id="cd07731">
    <property type="entry name" value="ComA-like_MBL-fold"/>
    <property type="match status" value="1"/>
</dbReference>
<dbReference type="InterPro" id="IPR035681">
    <property type="entry name" value="ComA-like_MBL"/>
</dbReference>
<dbReference type="HOGENOM" id="CLU_010363_0_3_9"/>
<dbReference type="Gene3D" id="3.60.15.10">
    <property type="entry name" value="Ribonuclease Z/Hydroxyacylglutathione hydrolase-like"/>
    <property type="match status" value="1"/>
</dbReference>
<keyword evidence="2" id="KW-0378">Hydrolase</keyword>
<dbReference type="PANTHER" id="PTHR30619">
    <property type="entry name" value="DNA INTERNALIZATION/COMPETENCE PROTEIN COMEC/REC2"/>
    <property type="match status" value="1"/>
</dbReference>
<dbReference type="InterPro" id="IPR001279">
    <property type="entry name" value="Metallo-B-lactamas"/>
</dbReference>
<feature type="domain" description="Metallo-beta-lactamase" evidence="1">
    <location>
        <begin position="48"/>
        <end position="240"/>
    </location>
</feature>
<dbReference type="InterPro" id="IPR036866">
    <property type="entry name" value="RibonucZ/Hydroxyglut_hydro"/>
</dbReference>
<accession>I4A4B2</accession>
<evidence type="ECO:0000313" key="3">
    <source>
        <dbReference type="Proteomes" id="UP000006053"/>
    </source>
</evidence>
<dbReference type="eggNOG" id="COG2333">
    <property type="taxonomic scope" value="Bacteria"/>
</dbReference>